<reference evidence="1 2" key="1">
    <citation type="journal article" date="2021" name="Nat. Plants">
        <title>The Taxus genome provides insights into paclitaxel biosynthesis.</title>
        <authorList>
            <person name="Xiong X."/>
            <person name="Gou J."/>
            <person name="Liao Q."/>
            <person name="Li Y."/>
            <person name="Zhou Q."/>
            <person name="Bi G."/>
            <person name="Li C."/>
            <person name="Du R."/>
            <person name="Wang X."/>
            <person name="Sun T."/>
            <person name="Guo L."/>
            <person name="Liang H."/>
            <person name="Lu P."/>
            <person name="Wu Y."/>
            <person name="Zhang Z."/>
            <person name="Ro D.K."/>
            <person name="Shang Y."/>
            <person name="Huang S."/>
            <person name="Yan J."/>
        </authorList>
    </citation>
    <scope>NUCLEOTIDE SEQUENCE [LARGE SCALE GENOMIC DNA]</scope>
    <source>
        <strain evidence="1">Ta-2019</strain>
    </source>
</reference>
<evidence type="ECO:0000313" key="2">
    <source>
        <dbReference type="Proteomes" id="UP000824469"/>
    </source>
</evidence>
<proteinExistence type="predicted"/>
<feature type="non-terminal residue" evidence="1">
    <location>
        <position position="80"/>
    </location>
</feature>
<sequence length="80" mass="8549">RGFFGAEVMFSWLDDEATDDVVAGNNHGERGVTVNKSFDDRVCLGLVGGQDTWGDGVDTPVDFCMGAEGAGRFKEDVGDM</sequence>
<accession>A0AA38CFA5</accession>
<dbReference type="AlphaFoldDB" id="A0AA38CFA5"/>
<evidence type="ECO:0000313" key="1">
    <source>
        <dbReference type="EMBL" id="KAH9295777.1"/>
    </source>
</evidence>
<organism evidence="1 2">
    <name type="scientific">Taxus chinensis</name>
    <name type="common">Chinese yew</name>
    <name type="synonym">Taxus wallichiana var. chinensis</name>
    <dbReference type="NCBI Taxonomy" id="29808"/>
    <lineage>
        <taxon>Eukaryota</taxon>
        <taxon>Viridiplantae</taxon>
        <taxon>Streptophyta</taxon>
        <taxon>Embryophyta</taxon>
        <taxon>Tracheophyta</taxon>
        <taxon>Spermatophyta</taxon>
        <taxon>Pinopsida</taxon>
        <taxon>Pinidae</taxon>
        <taxon>Conifers II</taxon>
        <taxon>Cupressales</taxon>
        <taxon>Taxaceae</taxon>
        <taxon>Taxus</taxon>
    </lineage>
</organism>
<feature type="non-terminal residue" evidence="1">
    <location>
        <position position="1"/>
    </location>
</feature>
<keyword evidence="2" id="KW-1185">Reference proteome</keyword>
<dbReference type="EMBL" id="JAHRHJ020000011">
    <property type="protein sequence ID" value="KAH9295777.1"/>
    <property type="molecule type" value="Genomic_DNA"/>
</dbReference>
<comment type="caution">
    <text evidence="1">The sequence shown here is derived from an EMBL/GenBank/DDBJ whole genome shotgun (WGS) entry which is preliminary data.</text>
</comment>
<dbReference type="Proteomes" id="UP000824469">
    <property type="component" value="Unassembled WGS sequence"/>
</dbReference>
<name>A0AA38CFA5_TAXCH</name>
<gene>
    <name evidence="1" type="ORF">KI387_039365</name>
</gene>
<protein>
    <submittedName>
        <fullName evidence="1">Uncharacterized protein</fullName>
    </submittedName>
</protein>